<keyword evidence="1" id="KW-0560">Oxidoreductase</keyword>
<sequence>MKATKKRKKKDGKKKNYKQSKLFTKLHTFQYFFPLLPFFPSSYTYPNAPLEKDYVVHATVRNLGDESKVRLLRDLPGADTRLFLFEADIFDPGTFGPAIGGCEFVFLGATPLNHDPLSSKYKDTTEAAIDGIHTILWLCEQSGTVRRIVYTGSVTASSPWKEDFSGYKDFIDESCWTKFDLPYPHYTDHLRDYTRSKTLSEKEILKYNREGEQRLEVVSLTCGLVGGDTILSYVPNSPHVIISPLTGIEIYHSTLKFLHALLGSVPLVHIDDVCEAHIFCIERSVMAGRFLCAVDYPKLKDFEDYFAKKFPDLKLINEVEGEGKSVKACSQKLVDLGFKYQFGFEEILIASLECAKRLGAI</sequence>
<dbReference type="GO" id="GO:0016616">
    <property type="term" value="F:oxidoreductase activity, acting on the CH-OH group of donors, NAD or NADP as acceptor"/>
    <property type="evidence" value="ECO:0007669"/>
    <property type="project" value="TreeGrafter"/>
</dbReference>
<evidence type="ECO:0000256" key="1">
    <source>
        <dbReference type="ARBA" id="ARBA00023002"/>
    </source>
</evidence>
<dbReference type="InterPro" id="IPR001509">
    <property type="entry name" value="Epimerase_deHydtase"/>
</dbReference>
<dbReference type="Gene3D" id="3.40.50.720">
    <property type="entry name" value="NAD(P)-binding Rossmann-like Domain"/>
    <property type="match status" value="1"/>
</dbReference>
<proteinExistence type="predicted"/>
<dbReference type="EMBL" id="JAMFTS010000001">
    <property type="protein sequence ID" value="KAJ4809750.1"/>
    <property type="molecule type" value="Genomic_DNA"/>
</dbReference>
<comment type="caution">
    <text evidence="3">The sequence shown here is derived from an EMBL/GenBank/DDBJ whole genome shotgun (WGS) entry which is preliminary data.</text>
</comment>
<dbReference type="Pfam" id="PF01370">
    <property type="entry name" value="Epimerase"/>
    <property type="match status" value="1"/>
</dbReference>
<dbReference type="PANTHER" id="PTHR10366:SF696">
    <property type="entry name" value="OS07G0601900 PROTEIN"/>
    <property type="match status" value="1"/>
</dbReference>
<dbReference type="InterPro" id="IPR050425">
    <property type="entry name" value="NAD(P)_dehydrat-like"/>
</dbReference>
<dbReference type="AlphaFoldDB" id="A0AAV8GVU5"/>
<evidence type="ECO:0000313" key="4">
    <source>
        <dbReference type="Proteomes" id="UP001140206"/>
    </source>
</evidence>
<feature type="domain" description="NAD-dependent epimerase/dehydratase" evidence="2">
    <location>
        <begin position="53"/>
        <end position="283"/>
    </location>
</feature>
<gene>
    <name evidence="3" type="ORF">LUZ62_022316</name>
</gene>
<dbReference type="PANTHER" id="PTHR10366">
    <property type="entry name" value="NAD DEPENDENT EPIMERASE/DEHYDRATASE"/>
    <property type="match status" value="1"/>
</dbReference>
<keyword evidence="4" id="KW-1185">Reference proteome</keyword>
<dbReference type="Proteomes" id="UP001140206">
    <property type="component" value="Chromosome 1"/>
</dbReference>
<dbReference type="InterPro" id="IPR036291">
    <property type="entry name" value="NAD(P)-bd_dom_sf"/>
</dbReference>
<reference evidence="3" key="1">
    <citation type="submission" date="2022-08" db="EMBL/GenBank/DDBJ databases">
        <authorList>
            <person name="Marques A."/>
        </authorList>
    </citation>
    <scope>NUCLEOTIDE SEQUENCE</scope>
    <source>
        <strain evidence="3">RhyPub2mFocal</strain>
        <tissue evidence="3">Leaves</tissue>
    </source>
</reference>
<evidence type="ECO:0000259" key="2">
    <source>
        <dbReference type="Pfam" id="PF01370"/>
    </source>
</evidence>
<name>A0AAV8GVU5_9POAL</name>
<evidence type="ECO:0000313" key="3">
    <source>
        <dbReference type="EMBL" id="KAJ4809750.1"/>
    </source>
</evidence>
<accession>A0AAV8GVU5</accession>
<protein>
    <submittedName>
        <fullName evidence="3">NAD(P)-binding Rossmann-fold superfamily protein</fullName>
    </submittedName>
</protein>
<organism evidence="3 4">
    <name type="scientific">Rhynchospora pubera</name>
    <dbReference type="NCBI Taxonomy" id="906938"/>
    <lineage>
        <taxon>Eukaryota</taxon>
        <taxon>Viridiplantae</taxon>
        <taxon>Streptophyta</taxon>
        <taxon>Embryophyta</taxon>
        <taxon>Tracheophyta</taxon>
        <taxon>Spermatophyta</taxon>
        <taxon>Magnoliopsida</taxon>
        <taxon>Liliopsida</taxon>
        <taxon>Poales</taxon>
        <taxon>Cyperaceae</taxon>
        <taxon>Cyperoideae</taxon>
        <taxon>Rhynchosporeae</taxon>
        <taxon>Rhynchospora</taxon>
    </lineage>
</organism>
<dbReference type="SUPFAM" id="SSF51735">
    <property type="entry name" value="NAD(P)-binding Rossmann-fold domains"/>
    <property type="match status" value="1"/>
</dbReference>